<keyword evidence="1" id="KW-1133">Transmembrane helix</keyword>
<protein>
    <submittedName>
        <fullName evidence="2">DUF3397 domain-containing protein</fullName>
    </submittedName>
</protein>
<name>A0A495ABJ4_9BACI</name>
<accession>A0A495ABJ4</accession>
<dbReference type="Proteomes" id="UP000269301">
    <property type="component" value="Unassembled WGS sequence"/>
</dbReference>
<dbReference type="EMBL" id="RBZP01000001">
    <property type="protein sequence ID" value="RKQ37389.1"/>
    <property type="molecule type" value="Genomic_DNA"/>
</dbReference>
<gene>
    <name evidence="2" type="ORF">D8M06_00875</name>
</gene>
<comment type="caution">
    <text evidence="2">The sequence shown here is derived from an EMBL/GenBank/DDBJ whole genome shotgun (WGS) entry which is preliminary data.</text>
</comment>
<sequence length="125" mass="14736">MVNFIVYIFAFLITIPMIATALVYFISLKLQRIKKKAFHTAVNWTTIFYVIAVIILFQINFSIKSTGYILIFILGVLTIIILYQWKVGVEIELKKAFRVLWRFCFLLFLLIYILLVCIGIIMRIF</sequence>
<dbReference type="Pfam" id="PF11877">
    <property type="entry name" value="DUF3397"/>
    <property type="match status" value="1"/>
</dbReference>
<proteinExistence type="predicted"/>
<keyword evidence="3" id="KW-1185">Reference proteome</keyword>
<feature type="transmembrane region" description="Helical" evidence="1">
    <location>
        <begin position="38"/>
        <end position="61"/>
    </location>
</feature>
<keyword evidence="1" id="KW-0812">Transmembrane</keyword>
<dbReference type="RefSeq" id="WP_121202469.1">
    <property type="nucleotide sequence ID" value="NZ_RBZP01000001.1"/>
</dbReference>
<dbReference type="AlphaFoldDB" id="A0A495ABJ4"/>
<dbReference type="InterPro" id="IPR016945">
    <property type="entry name" value="UCP030092"/>
</dbReference>
<feature type="transmembrane region" description="Helical" evidence="1">
    <location>
        <begin position="6"/>
        <end position="26"/>
    </location>
</feature>
<evidence type="ECO:0000256" key="1">
    <source>
        <dbReference type="SAM" id="Phobius"/>
    </source>
</evidence>
<keyword evidence="1" id="KW-0472">Membrane</keyword>
<reference evidence="2 3" key="1">
    <citation type="journal article" date="2016" name="Int. J. Syst. Evol. Microbiol.">
        <title>Oceanobacillus halophilus sp. nov., a novel moderately halophilic bacterium from a hypersaline lake.</title>
        <authorList>
            <person name="Amoozegar M.A."/>
            <person name="Bagheri M."/>
            <person name="Makhdoumi A."/>
            <person name="Nikou M.M."/>
            <person name="Fazeli S.A.S."/>
            <person name="Schumann P."/>
            <person name="Sproer C."/>
            <person name="Sanchez-Porro C."/>
            <person name="Ventosa A."/>
        </authorList>
    </citation>
    <scope>NUCLEOTIDE SEQUENCE [LARGE SCALE GENOMIC DNA]</scope>
    <source>
        <strain evidence="2 3">DSM 23996</strain>
    </source>
</reference>
<dbReference type="PIRSF" id="PIRSF030092">
    <property type="entry name" value="UCP030092"/>
    <property type="match status" value="1"/>
</dbReference>
<evidence type="ECO:0000313" key="3">
    <source>
        <dbReference type="Proteomes" id="UP000269301"/>
    </source>
</evidence>
<organism evidence="2 3">
    <name type="scientific">Oceanobacillus halophilus</name>
    <dbReference type="NCBI Taxonomy" id="930130"/>
    <lineage>
        <taxon>Bacteria</taxon>
        <taxon>Bacillati</taxon>
        <taxon>Bacillota</taxon>
        <taxon>Bacilli</taxon>
        <taxon>Bacillales</taxon>
        <taxon>Bacillaceae</taxon>
        <taxon>Oceanobacillus</taxon>
    </lineage>
</organism>
<dbReference type="OrthoDB" id="2353183at2"/>
<evidence type="ECO:0000313" key="2">
    <source>
        <dbReference type="EMBL" id="RKQ37389.1"/>
    </source>
</evidence>
<feature type="transmembrane region" description="Helical" evidence="1">
    <location>
        <begin position="67"/>
        <end position="87"/>
    </location>
</feature>
<dbReference type="InterPro" id="IPR024515">
    <property type="entry name" value="DUF3397"/>
</dbReference>
<feature type="transmembrane region" description="Helical" evidence="1">
    <location>
        <begin position="99"/>
        <end position="122"/>
    </location>
</feature>